<protein>
    <submittedName>
        <fullName evidence="1">Uncharacterized protein</fullName>
    </submittedName>
</protein>
<dbReference type="EMBL" id="CM042042">
    <property type="protein sequence ID" value="KAI3704048.1"/>
    <property type="molecule type" value="Genomic_DNA"/>
</dbReference>
<gene>
    <name evidence="1" type="ORF">L1987_74254</name>
</gene>
<proteinExistence type="predicted"/>
<reference evidence="1 2" key="2">
    <citation type="journal article" date="2022" name="Mol. Ecol. Resour.">
        <title>The genomes of chicory, endive, great burdock and yacon provide insights into Asteraceae paleo-polyploidization history and plant inulin production.</title>
        <authorList>
            <person name="Fan W."/>
            <person name="Wang S."/>
            <person name="Wang H."/>
            <person name="Wang A."/>
            <person name="Jiang F."/>
            <person name="Liu H."/>
            <person name="Zhao H."/>
            <person name="Xu D."/>
            <person name="Zhang Y."/>
        </authorList>
    </citation>
    <scope>NUCLEOTIDE SEQUENCE [LARGE SCALE GENOMIC DNA]</scope>
    <source>
        <strain evidence="2">cv. Yunnan</strain>
        <tissue evidence="1">Leaves</tissue>
    </source>
</reference>
<keyword evidence="2" id="KW-1185">Reference proteome</keyword>
<evidence type="ECO:0000313" key="1">
    <source>
        <dbReference type="EMBL" id="KAI3704048.1"/>
    </source>
</evidence>
<dbReference type="Proteomes" id="UP001056120">
    <property type="component" value="Linkage Group LG25"/>
</dbReference>
<organism evidence="1 2">
    <name type="scientific">Smallanthus sonchifolius</name>
    <dbReference type="NCBI Taxonomy" id="185202"/>
    <lineage>
        <taxon>Eukaryota</taxon>
        <taxon>Viridiplantae</taxon>
        <taxon>Streptophyta</taxon>
        <taxon>Embryophyta</taxon>
        <taxon>Tracheophyta</taxon>
        <taxon>Spermatophyta</taxon>
        <taxon>Magnoliopsida</taxon>
        <taxon>eudicotyledons</taxon>
        <taxon>Gunneridae</taxon>
        <taxon>Pentapetalae</taxon>
        <taxon>asterids</taxon>
        <taxon>campanulids</taxon>
        <taxon>Asterales</taxon>
        <taxon>Asteraceae</taxon>
        <taxon>Asteroideae</taxon>
        <taxon>Heliantheae alliance</taxon>
        <taxon>Millerieae</taxon>
        <taxon>Smallanthus</taxon>
    </lineage>
</organism>
<name>A0ACB9A2K1_9ASTR</name>
<comment type="caution">
    <text evidence="1">The sequence shown here is derived from an EMBL/GenBank/DDBJ whole genome shotgun (WGS) entry which is preliminary data.</text>
</comment>
<evidence type="ECO:0000313" key="2">
    <source>
        <dbReference type="Proteomes" id="UP001056120"/>
    </source>
</evidence>
<sequence>MDGRNGNGSVAQSLRFGFDKREVEVTILARNFGYNIRLLKIYDGDLWVAKASGLVGKLKLFVTPCLASSPIPGAHLQLCAEKARALLNQLAGKYIFFFKTEDKSIW</sequence>
<reference evidence="2" key="1">
    <citation type="journal article" date="2022" name="Mol. Ecol. Resour.">
        <title>The genomes of chicory, endive, great burdock and yacon provide insights into Asteraceae palaeo-polyploidization history and plant inulin production.</title>
        <authorList>
            <person name="Fan W."/>
            <person name="Wang S."/>
            <person name="Wang H."/>
            <person name="Wang A."/>
            <person name="Jiang F."/>
            <person name="Liu H."/>
            <person name="Zhao H."/>
            <person name="Xu D."/>
            <person name="Zhang Y."/>
        </authorList>
    </citation>
    <scope>NUCLEOTIDE SEQUENCE [LARGE SCALE GENOMIC DNA]</scope>
    <source>
        <strain evidence="2">cv. Yunnan</strain>
    </source>
</reference>
<accession>A0ACB9A2K1</accession>